<gene>
    <name evidence="1" type="ORF">BV25DRAFT_1827109</name>
</gene>
<comment type="caution">
    <text evidence="1">The sequence shown here is derived from an EMBL/GenBank/DDBJ whole genome shotgun (WGS) entry which is preliminary data.</text>
</comment>
<evidence type="ECO:0000313" key="2">
    <source>
        <dbReference type="Proteomes" id="UP000814140"/>
    </source>
</evidence>
<keyword evidence="2" id="KW-1185">Reference proteome</keyword>
<proteinExistence type="predicted"/>
<dbReference type="EMBL" id="MU277214">
    <property type="protein sequence ID" value="KAI0061232.1"/>
    <property type="molecule type" value="Genomic_DNA"/>
</dbReference>
<dbReference type="Proteomes" id="UP000814140">
    <property type="component" value="Unassembled WGS sequence"/>
</dbReference>
<name>A0ACB8SYG2_9AGAM</name>
<sequence>MADSTMERTVPFAVDGEMYYTWYKVFGDLSDGTHRPLVVLHGGPGLSHDYLLPISDLASTQHGPRPVIFYDQLGCARSTHLPNKPYSFWTVGLFVDELVNLLRHLSIENDFDVLGHSWGGMLGAELAVERQPKGMKHLILSNSLASMELWGRSNAQLAEKFSQEVQDGLHVGMADPDKYRAALQVYHAVHGCTVKPVPREVAYSLQQTFDDPTVAERMFGGVLPTWSIVNRLHSIRIPVLVVNGAEDMAQDLVVEPFFWRIDKVKWVTFGKSSHMPFWEERERYMQLVADFMTSKA</sequence>
<protein>
    <submittedName>
        <fullName evidence="1">Proline iminopeptidase</fullName>
    </submittedName>
</protein>
<evidence type="ECO:0000313" key="1">
    <source>
        <dbReference type="EMBL" id="KAI0061232.1"/>
    </source>
</evidence>
<feature type="non-terminal residue" evidence="1">
    <location>
        <position position="296"/>
    </location>
</feature>
<reference evidence="1" key="2">
    <citation type="journal article" date="2022" name="New Phytol.">
        <title>Evolutionary transition to the ectomycorrhizal habit in the genomes of a hyperdiverse lineage of mushroom-forming fungi.</title>
        <authorList>
            <person name="Looney B."/>
            <person name="Miyauchi S."/>
            <person name="Morin E."/>
            <person name="Drula E."/>
            <person name="Courty P.E."/>
            <person name="Kohler A."/>
            <person name="Kuo A."/>
            <person name="LaButti K."/>
            <person name="Pangilinan J."/>
            <person name="Lipzen A."/>
            <person name="Riley R."/>
            <person name="Andreopoulos W."/>
            <person name="He G."/>
            <person name="Johnson J."/>
            <person name="Nolan M."/>
            <person name="Tritt A."/>
            <person name="Barry K.W."/>
            <person name="Grigoriev I.V."/>
            <person name="Nagy L.G."/>
            <person name="Hibbett D."/>
            <person name="Henrissat B."/>
            <person name="Matheny P.B."/>
            <person name="Labbe J."/>
            <person name="Martin F.M."/>
        </authorList>
    </citation>
    <scope>NUCLEOTIDE SEQUENCE</scope>
    <source>
        <strain evidence="1">HHB10654</strain>
    </source>
</reference>
<organism evidence="1 2">
    <name type="scientific">Artomyces pyxidatus</name>
    <dbReference type="NCBI Taxonomy" id="48021"/>
    <lineage>
        <taxon>Eukaryota</taxon>
        <taxon>Fungi</taxon>
        <taxon>Dikarya</taxon>
        <taxon>Basidiomycota</taxon>
        <taxon>Agaricomycotina</taxon>
        <taxon>Agaricomycetes</taxon>
        <taxon>Russulales</taxon>
        <taxon>Auriscalpiaceae</taxon>
        <taxon>Artomyces</taxon>
    </lineage>
</organism>
<reference evidence="1" key="1">
    <citation type="submission" date="2021-03" db="EMBL/GenBank/DDBJ databases">
        <authorList>
            <consortium name="DOE Joint Genome Institute"/>
            <person name="Ahrendt S."/>
            <person name="Looney B.P."/>
            <person name="Miyauchi S."/>
            <person name="Morin E."/>
            <person name="Drula E."/>
            <person name="Courty P.E."/>
            <person name="Chicoki N."/>
            <person name="Fauchery L."/>
            <person name="Kohler A."/>
            <person name="Kuo A."/>
            <person name="Labutti K."/>
            <person name="Pangilinan J."/>
            <person name="Lipzen A."/>
            <person name="Riley R."/>
            <person name="Andreopoulos W."/>
            <person name="He G."/>
            <person name="Johnson J."/>
            <person name="Barry K.W."/>
            <person name="Grigoriev I.V."/>
            <person name="Nagy L."/>
            <person name="Hibbett D."/>
            <person name="Henrissat B."/>
            <person name="Matheny P.B."/>
            <person name="Labbe J."/>
            <person name="Martin F."/>
        </authorList>
    </citation>
    <scope>NUCLEOTIDE SEQUENCE</scope>
    <source>
        <strain evidence="1">HHB10654</strain>
    </source>
</reference>
<accession>A0ACB8SYG2</accession>